<dbReference type="InParanoid" id="H0EJZ5"/>
<accession>H0EJZ5</accession>
<dbReference type="Proteomes" id="UP000005446">
    <property type="component" value="Unassembled WGS sequence"/>
</dbReference>
<sequence length="55" mass="6594">MSGVHYETQTSAALKSLEYLHSPSFPRTKMIFFWKKRTQNLVYIYFIPSQSKRFC</sequence>
<gene>
    <name evidence="1" type="ORF">M7I_2879</name>
</gene>
<evidence type="ECO:0000313" key="2">
    <source>
        <dbReference type="Proteomes" id="UP000005446"/>
    </source>
</evidence>
<evidence type="ECO:0000313" key="1">
    <source>
        <dbReference type="EMBL" id="EHL01186.1"/>
    </source>
</evidence>
<dbReference type="EMBL" id="AGUE01000060">
    <property type="protein sequence ID" value="EHL01186.1"/>
    <property type="molecule type" value="Genomic_DNA"/>
</dbReference>
<comment type="caution">
    <text evidence="1">The sequence shown here is derived from an EMBL/GenBank/DDBJ whole genome shotgun (WGS) entry which is preliminary data.</text>
</comment>
<dbReference type="HOGENOM" id="CLU_3032524_0_0_1"/>
<dbReference type="AlphaFoldDB" id="H0EJZ5"/>
<protein>
    <submittedName>
        <fullName evidence="1">Uncharacterized protein</fullName>
    </submittedName>
</protein>
<keyword evidence="2" id="KW-1185">Reference proteome</keyword>
<name>H0EJZ5_GLAL7</name>
<organism evidence="1 2">
    <name type="scientific">Glarea lozoyensis (strain ATCC 74030 / MF5533)</name>
    <dbReference type="NCBI Taxonomy" id="1104152"/>
    <lineage>
        <taxon>Eukaryota</taxon>
        <taxon>Fungi</taxon>
        <taxon>Dikarya</taxon>
        <taxon>Ascomycota</taxon>
        <taxon>Pezizomycotina</taxon>
        <taxon>Leotiomycetes</taxon>
        <taxon>Helotiales</taxon>
        <taxon>Helotiaceae</taxon>
        <taxon>Glarea</taxon>
    </lineage>
</organism>
<proteinExistence type="predicted"/>
<reference evidence="1 2" key="1">
    <citation type="journal article" date="2012" name="Eukaryot. Cell">
        <title>Genome sequence of the fungus Glarea lozoyensis: the first genome sequence of a species from the Helotiaceae family.</title>
        <authorList>
            <person name="Youssar L."/>
            <person name="Gruening B.A."/>
            <person name="Erxleben A."/>
            <person name="Guenther S."/>
            <person name="Huettel W."/>
        </authorList>
    </citation>
    <scope>NUCLEOTIDE SEQUENCE [LARGE SCALE GENOMIC DNA]</scope>
    <source>
        <strain evidence="2">ATCC 74030 / MF5533</strain>
    </source>
</reference>